<comment type="similarity">
    <text evidence="1">Belongs to the NipSnap family.</text>
</comment>
<dbReference type="InterPro" id="IPR051557">
    <property type="entry name" value="NipSnap_domain"/>
</dbReference>
<evidence type="ECO:0000313" key="3">
    <source>
        <dbReference type="EMBL" id="AFP08027.1"/>
    </source>
</evidence>
<reference evidence="3" key="1">
    <citation type="journal article" date="2014" name="Nature">
        <title>Elephant shark genome provides unique insights into gnathostome evolution.</title>
        <authorList>
            <consortium name="International Elephant Shark Genome Sequencing Consortium"/>
            <person name="Venkatesh B."/>
            <person name="Lee A.P."/>
            <person name="Ravi V."/>
            <person name="Maurya A.K."/>
            <person name="Lian M.M."/>
            <person name="Swann J.B."/>
            <person name="Ohta Y."/>
            <person name="Flajnik M.F."/>
            <person name="Sutoh Y."/>
            <person name="Kasahara M."/>
            <person name="Hoon S."/>
            <person name="Gangu V."/>
            <person name="Roy S.W."/>
            <person name="Irimia M."/>
            <person name="Korzh V."/>
            <person name="Kondrychyn I."/>
            <person name="Lim Z.W."/>
            <person name="Tay B.H."/>
            <person name="Tohari S."/>
            <person name="Kong K.W."/>
            <person name="Ho S."/>
            <person name="Lorente-Galdos B."/>
            <person name="Quilez J."/>
            <person name="Marques-Bonet T."/>
            <person name="Raney B.J."/>
            <person name="Ingham P.W."/>
            <person name="Tay A."/>
            <person name="Hillier L.W."/>
            <person name="Minx P."/>
            <person name="Boehm T."/>
            <person name="Wilson R.K."/>
            <person name="Brenner S."/>
            <person name="Warren W.C."/>
        </authorList>
    </citation>
    <scope>NUCLEOTIDE SEQUENCE</scope>
    <source>
        <tissue evidence="3">Gills</tissue>
    </source>
</reference>
<dbReference type="EMBL" id="JW875510">
    <property type="protein sequence ID" value="AFP08027.1"/>
    <property type="molecule type" value="mRNA"/>
</dbReference>
<dbReference type="InterPro" id="IPR011008">
    <property type="entry name" value="Dimeric_a/b-barrel"/>
</dbReference>
<dbReference type="PANTHER" id="PTHR21017">
    <property type="entry name" value="NIPSNAP-RELATED"/>
    <property type="match status" value="1"/>
</dbReference>
<dbReference type="InterPro" id="IPR012577">
    <property type="entry name" value="NIPSNAP"/>
</dbReference>
<name>V9L826_CALMI</name>
<dbReference type="AlphaFoldDB" id="V9L826"/>
<sequence length="253" mass="28826">MSKLKSTWSRGRALASPLLAPRDISKQVRAERSLGSQQQEGTFYEFRTYSIKPAKMIDFLKLTKDNIHLRTAHSELIGYWSADLGGLNEVFHIWKYDNYSQRSGVRAALAKEKEWQENYISKMLPMLVNQSNEVNYMVPWSKLIKPPKEGVYELVSYQMKPGGPAVWGQAFQRALNSHANVGYCSLIGVFHTEFGLLNKVHALWWYENADSRASGRHIAHNDSRVVAAVRDSAVYLVNHSNKLLIPTPYSPLK</sequence>
<dbReference type="Gene3D" id="3.30.70.100">
    <property type="match status" value="2"/>
</dbReference>
<feature type="domain" description="NIPSNAP" evidence="2">
    <location>
        <begin position="44"/>
        <end position="142"/>
    </location>
</feature>
<evidence type="ECO:0000259" key="2">
    <source>
        <dbReference type="Pfam" id="PF07978"/>
    </source>
</evidence>
<accession>V9L826</accession>
<dbReference type="GO" id="GO:0005739">
    <property type="term" value="C:mitochondrion"/>
    <property type="evidence" value="ECO:0007669"/>
    <property type="project" value="TreeGrafter"/>
</dbReference>
<proteinExistence type="evidence at transcript level"/>
<feature type="domain" description="NIPSNAP" evidence="2">
    <location>
        <begin position="152"/>
        <end position="251"/>
    </location>
</feature>
<dbReference type="FunFam" id="3.30.70.100:FF:000017">
    <property type="entry name" value="Protein NipSnap homolog 3A"/>
    <property type="match status" value="1"/>
</dbReference>
<evidence type="ECO:0000256" key="1">
    <source>
        <dbReference type="ARBA" id="ARBA00005291"/>
    </source>
</evidence>
<protein>
    <submittedName>
        <fullName evidence="3">Protein NipSnap-like 3A-like protein</fullName>
    </submittedName>
</protein>
<dbReference type="GO" id="GO:0000423">
    <property type="term" value="P:mitophagy"/>
    <property type="evidence" value="ECO:0007669"/>
    <property type="project" value="UniProtKB-ARBA"/>
</dbReference>
<dbReference type="PANTHER" id="PTHR21017:SF19">
    <property type="entry name" value="PROTEIN NIPSNAP HOMOLOG 3B"/>
    <property type="match status" value="1"/>
</dbReference>
<dbReference type="Pfam" id="PF07978">
    <property type="entry name" value="NIPSNAP"/>
    <property type="match status" value="2"/>
</dbReference>
<organism evidence="3">
    <name type="scientific">Callorhinchus milii</name>
    <name type="common">Ghost shark</name>
    <dbReference type="NCBI Taxonomy" id="7868"/>
    <lineage>
        <taxon>Eukaryota</taxon>
        <taxon>Metazoa</taxon>
        <taxon>Chordata</taxon>
        <taxon>Craniata</taxon>
        <taxon>Vertebrata</taxon>
        <taxon>Chondrichthyes</taxon>
        <taxon>Holocephali</taxon>
        <taxon>Chimaeriformes</taxon>
        <taxon>Callorhinchidae</taxon>
        <taxon>Callorhinchus</taxon>
    </lineage>
</organism>
<dbReference type="SUPFAM" id="SSF54909">
    <property type="entry name" value="Dimeric alpha+beta barrel"/>
    <property type="match status" value="2"/>
</dbReference>